<protein>
    <recommendedName>
        <fullName evidence="5">RING-type domain-containing protein</fullName>
    </recommendedName>
</protein>
<evidence type="ECO:0000256" key="3">
    <source>
        <dbReference type="ARBA" id="ARBA00022833"/>
    </source>
</evidence>
<evidence type="ECO:0000259" key="5">
    <source>
        <dbReference type="Pfam" id="PF13639"/>
    </source>
</evidence>
<feature type="region of interest" description="Disordered" evidence="4">
    <location>
        <begin position="507"/>
        <end position="548"/>
    </location>
</feature>
<dbReference type="EMBL" id="KE504124">
    <property type="protein sequence ID" value="EPT05332.1"/>
    <property type="molecule type" value="Genomic_DNA"/>
</dbReference>
<feature type="region of interest" description="Disordered" evidence="4">
    <location>
        <begin position="1"/>
        <end position="28"/>
    </location>
</feature>
<proteinExistence type="predicted"/>
<dbReference type="InterPro" id="IPR013083">
    <property type="entry name" value="Znf_RING/FYVE/PHD"/>
</dbReference>
<dbReference type="OrthoDB" id="8062037at2759"/>
<dbReference type="PANTHER" id="PTHR15710">
    <property type="entry name" value="E3 UBIQUITIN-PROTEIN LIGASE PRAJA"/>
    <property type="match status" value="1"/>
</dbReference>
<evidence type="ECO:0000313" key="6">
    <source>
        <dbReference type="EMBL" id="EPT05332.1"/>
    </source>
</evidence>
<dbReference type="SUPFAM" id="SSF57850">
    <property type="entry name" value="RING/U-box"/>
    <property type="match status" value="1"/>
</dbReference>
<feature type="compositionally biased region" description="Polar residues" evidence="4">
    <location>
        <begin position="1"/>
        <end position="25"/>
    </location>
</feature>
<dbReference type="PANTHER" id="PTHR15710:SF217">
    <property type="entry name" value="E3 UBIQUITIN-PROTEIN LIGASE RDUF2"/>
    <property type="match status" value="1"/>
</dbReference>
<dbReference type="GO" id="GO:0008270">
    <property type="term" value="F:zinc ion binding"/>
    <property type="evidence" value="ECO:0007669"/>
    <property type="project" value="UniProtKB-KW"/>
</dbReference>
<feature type="compositionally biased region" description="Basic and acidic residues" evidence="4">
    <location>
        <begin position="388"/>
        <end position="414"/>
    </location>
</feature>
<keyword evidence="1" id="KW-0479">Metal-binding</keyword>
<keyword evidence="7" id="KW-1185">Reference proteome</keyword>
<evidence type="ECO:0000256" key="1">
    <source>
        <dbReference type="ARBA" id="ARBA00022723"/>
    </source>
</evidence>
<dbReference type="GO" id="GO:0016567">
    <property type="term" value="P:protein ubiquitination"/>
    <property type="evidence" value="ECO:0007669"/>
    <property type="project" value="TreeGrafter"/>
</dbReference>
<accession>S8EJM1</accession>
<feature type="region of interest" description="Disordered" evidence="4">
    <location>
        <begin position="388"/>
        <end position="479"/>
    </location>
</feature>
<evidence type="ECO:0000256" key="4">
    <source>
        <dbReference type="SAM" id="MobiDB-lite"/>
    </source>
</evidence>
<dbReference type="InParanoid" id="S8EJM1"/>
<sequence length="548" mass="59865">MNSTQDSTNDNELLATNASDTNEPATTAAVPVQSRFDFHLAIQRLRPGALFAGLVAPAPVPAPYLATEPEAVSETLPQLGDTPQADDDLPPPLRSDSDSDSDSDTSGSSESDARSEAGSLPSLQTVSDSSDDGEDIYDSDSDAEGWDENEEHPVSDGDWDEREAGELVDDFRRGLEVISSAVQGTTFSSGDEVGEWDYDDEDSVGEAIAFQGGEATMRSIDLLEWLMSPQRLAADNDPERAETLIAGLEVVSDELVGRYEKLRGGEGDAAEGCAICRDDYLIHHECNHADFWKFSERDLTTAHLAMLPFHPSPYQILAFPCPGRHLFHYSCLAPWLARKTTCPSCRFDIDPHSLTLHRTGTMSLYARGMGKWNPPAVSGLEEWLTEEERYKEDGHRPERAHTSRPEPPRQEHPDSMATHANDGPRPFRMFTTRVHASGPGRSTPQSLLARSNHSSQPWVVSGPPGARRTSTLPRRPRGDALQAGTVPVRIVHAPTEDFASLMHRLSRSASPGRFPHPRQAASPPPPIFPELTPDTDGASDDELPALVE</sequence>
<keyword evidence="3" id="KW-0862">Zinc</keyword>
<name>S8EJM1_FOMSC</name>
<evidence type="ECO:0000256" key="2">
    <source>
        <dbReference type="ARBA" id="ARBA00022771"/>
    </source>
</evidence>
<evidence type="ECO:0000313" key="7">
    <source>
        <dbReference type="Proteomes" id="UP000015241"/>
    </source>
</evidence>
<feature type="compositionally biased region" description="Polar residues" evidence="4">
    <location>
        <begin position="440"/>
        <end position="458"/>
    </location>
</feature>
<feature type="region of interest" description="Disordered" evidence="4">
    <location>
        <begin position="70"/>
        <end position="162"/>
    </location>
</feature>
<dbReference type="GO" id="GO:0005737">
    <property type="term" value="C:cytoplasm"/>
    <property type="evidence" value="ECO:0007669"/>
    <property type="project" value="TreeGrafter"/>
</dbReference>
<dbReference type="STRING" id="743788.S8EJM1"/>
<organism evidence="6 7">
    <name type="scientific">Fomitopsis schrenkii</name>
    <name type="common">Brown rot fungus</name>
    <dbReference type="NCBI Taxonomy" id="2126942"/>
    <lineage>
        <taxon>Eukaryota</taxon>
        <taxon>Fungi</taxon>
        <taxon>Dikarya</taxon>
        <taxon>Basidiomycota</taxon>
        <taxon>Agaricomycotina</taxon>
        <taxon>Agaricomycetes</taxon>
        <taxon>Polyporales</taxon>
        <taxon>Fomitopsis</taxon>
    </lineage>
</organism>
<gene>
    <name evidence="6" type="ORF">FOMPIDRAFT_1045385</name>
</gene>
<feature type="compositionally biased region" description="Acidic residues" evidence="4">
    <location>
        <begin position="129"/>
        <end position="150"/>
    </location>
</feature>
<dbReference type="AlphaFoldDB" id="S8EJM1"/>
<dbReference type="Gene3D" id="3.30.40.10">
    <property type="entry name" value="Zinc/RING finger domain, C3HC4 (zinc finger)"/>
    <property type="match status" value="1"/>
</dbReference>
<dbReference type="Proteomes" id="UP000015241">
    <property type="component" value="Unassembled WGS sequence"/>
</dbReference>
<feature type="compositionally biased region" description="Acidic residues" evidence="4">
    <location>
        <begin position="537"/>
        <end position="548"/>
    </location>
</feature>
<dbReference type="Pfam" id="PF13639">
    <property type="entry name" value="zf-RING_2"/>
    <property type="match status" value="1"/>
</dbReference>
<keyword evidence="2" id="KW-0863">Zinc-finger</keyword>
<dbReference type="GO" id="GO:0061630">
    <property type="term" value="F:ubiquitin protein ligase activity"/>
    <property type="evidence" value="ECO:0007669"/>
    <property type="project" value="TreeGrafter"/>
</dbReference>
<feature type="domain" description="RING-type" evidence="5">
    <location>
        <begin position="317"/>
        <end position="346"/>
    </location>
</feature>
<reference evidence="6 7" key="1">
    <citation type="journal article" date="2012" name="Science">
        <title>The Paleozoic origin of enzymatic lignin decomposition reconstructed from 31 fungal genomes.</title>
        <authorList>
            <person name="Floudas D."/>
            <person name="Binder M."/>
            <person name="Riley R."/>
            <person name="Barry K."/>
            <person name="Blanchette R.A."/>
            <person name="Henrissat B."/>
            <person name="Martinez A.T."/>
            <person name="Otillar R."/>
            <person name="Spatafora J.W."/>
            <person name="Yadav J.S."/>
            <person name="Aerts A."/>
            <person name="Benoit I."/>
            <person name="Boyd A."/>
            <person name="Carlson A."/>
            <person name="Copeland A."/>
            <person name="Coutinho P.M."/>
            <person name="de Vries R.P."/>
            <person name="Ferreira P."/>
            <person name="Findley K."/>
            <person name="Foster B."/>
            <person name="Gaskell J."/>
            <person name="Glotzer D."/>
            <person name="Gorecki P."/>
            <person name="Heitman J."/>
            <person name="Hesse C."/>
            <person name="Hori C."/>
            <person name="Igarashi K."/>
            <person name="Jurgens J.A."/>
            <person name="Kallen N."/>
            <person name="Kersten P."/>
            <person name="Kohler A."/>
            <person name="Kuees U."/>
            <person name="Kumar T.K.A."/>
            <person name="Kuo A."/>
            <person name="LaButti K."/>
            <person name="Larrondo L.F."/>
            <person name="Lindquist E."/>
            <person name="Ling A."/>
            <person name="Lombard V."/>
            <person name="Lucas S."/>
            <person name="Lundell T."/>
            <person name="Martin R."/>
            <person name="McLaughlin D.J."/>
            <person name="Morgenstern I."/>
            <person name="Morin E."/>
            <person name="Murat C."/>
            <person name="Nagy L.G."/>
            <person name="Nolan M."/>
            <person name="Ohm R.A."/>
            <person name="Patyshakuliyeva A."/>
            <person name="Rokas A."/>
            <person name="Ruiz-Duenas F.J."/>
            <person name="Sabat G."/>
            <person name="Salamov A."/>
            <person name="Samejima M."/>
            <person name="Schmutz J."/>
            <person name="Slot J.C."/>
            <person name="St John F."/>
            <person name="Stenlid J."/>
            <person name="Sun H."/>
            <person name="Sun S."/>
            <person name="Syed K."/>
            <person name="Tsang A."/>
            <person name="Wiebenga A."/>
            <person name="Young D."/>
            <person name="Pisabarro A."/>
            <person name="Eastwood D.C."/>
            <person name="Martin F."/>
            <person name="Cullen D."/>
            <person name="Grigoriev I.V."/>
            <person name="Hibbett D.S."/>
        </authorList>
    </citation>
    <scope>NUCLEOTIDE SEQUENCE</scope>
    <source>
        <strain evidence="7">FP-58527</strain>
    </source>
</reference>
<dbReference type="InterPro" id="IPR001841">
    <property type="entry name" value="Znf_RING"/>
</dbReference>
<dbReference type="HOGENOM" id="CLU_496988_0_0_1"/>